<keyword evidence="2" id="KW-0808">Transferase</keyword>
<feature type="compositionally biased region" description="Basic and acidic residues" evidence="3">
    <location>
        <begin position="496"/>
        <end position="516"/>
    </location>
</feature>
<organism evidence="5 6">
    <name type="scientific">Prorocentrum cordatum</name>
    <dbReference type="NCBI Taxonomy" id="2364126"/>
    <lineage>
        <taxon>Eukaryota</taxon>
        <taxon>Sar</taxon>
        <taxon>Alveolata</taxon>
        <taxon>Dinophyceae</taxon>
        <taxon>Prorocentrales</taxon>
        <taxon>Prorocentraceae</taxon>
        <taxon>Prorocentrum</taxon>
    </lineage>
</organism>
<evidence type="ECO:0000313" key="5">
    <source>
        <dbReference type="EMBL" id="CAK0899702.1"/>
    </source>
</evidence>
<feature type="compositionally biased region" description="Basic and acidic residues" evidence="3">
    <location>
        <begin position="1"/>
        <end position="20"/>
    </location>
</feature>
<dbReference type="Proteomes" id="UP001189429">
    <property type="component" value="Unassembled WGS sequence"/>
</dbReference>
<feature type="compositionally biased region" description="Polar residues" evidence="3">
    <location>
        <begin position="284"/>
        <end position="293"/>
    </location>
</feature>
<evidence type="ECO:0000259" key="4">
    <source>
        <dbReference type="SMART" id="SM00672"/>
    </source>
</evidence>
<reference evidence="5" key="1">
    <citation type="submission" date="2023-10" db="EMBL/GenBank/DDBJ databases">
        <authorList>
            <person name="Chen Y."/>
            <person name="Shah S."/>
            <person name="Dougan E. K."/>
            <person name="Thang M."/>
            <person name="Chan C."/>
        </authorList>
    </citation>
    <scope>NUCLEOTIDE SEQUENCE [LARGE SCALE GENOMIC DNA]</scope>
</reference>
<feature type="region of interest" description="Disordered" evidence="3">
    <location>
        <begin position="150"/>
        <end position="221"/>
    </location>
</feature>
<protein>
    <recommendedName>
        <fullName evidence="4">Glycosyl transferase CAP10 domain-containing protein</fullName>
    </recommendedName>
</protein>
<feature type="compositionally biased region" description="Basic residues" evidence="3">
    <location>
        <begin position="518"/>
        <end position="527"/>
    </location>
</feature>
<feature type="compositionally biased region" description="Basic and acidic residues" evidence="3">
    <location>
        <begin position="170"/>
        <end position="179"/>
    </location>
</feature>
<comment type="caution">
    <text evidence="5">The sequence shown here is derived from an EMBL/GenBank/DDBJ whole genome shotgun (WGS) entry which is preliminary data.</text>
</comment>
<feature type="region of interest" description="Disordered" evidence="3">
    <location>
        <begin position="553"/>
        <end position="573"/>
    </location>
</feature>
<name>A0ABN9XIT8_9DINO</name>
<feature type="region of interest" description="Disordered" evidence="3">
    <location>
        <begin position="472"/>
        <end position="529"/>
    </location>
</feature>
<dbReference type="InterPro" id="IPR006598">
    <property type="entry name" value="CAP10"/>
</dbReference>
<dbReference type="InterPro" id="IPR036691">
    <property type="entry name" value="Endo/exonu/phosph_ase_sf"/>
</dbReference>
<dbReference type="InterPro" id="IPR051091">
    <property type="entry name" value="O-Glucosyltr/Glycosyltrsf_90"/>
</dbReference>
<keyword evidence="6" id="KW-1185">Reference proteome</keyword>
<evidence type="ECO:0000256" key="3">
    <source>
        <dbReference type="SAM" id="MobiDB-lite"/>
    </source>
</evidence>
<dbReference type="SMART" id="SM00672">
    <property type="entry name" value="CAP10"/>
    <property type="match status" value="1"/>
</dbReference>
<feature type="region of interest" description="Disordered" evidence="3">
    <location>
        <begin position="271"/>
        <end position="310"/>
    </location>
</feature>
<gene>
    <name evidence="5" type="ORF">PCOR1329_LOCUS77149</name>
</gene>
<evidence type="ECO:0000256" key="1">
    <source>
        <dbReference type="ARBA" id="ARBA00010118"/>
    </source>
</evidence>
<feature type="compositionally biased region" description="Low complexity" evidence="3">
    <location>
        <begin position="192"/>
        <end position="215"/>
    </location>
</feature>
<dbReference type="PANTHER" id="PTHR12203:SF35">
    <property type="entry name" value="PROTEIN O-GLUCOSYLTRANSFERASE 1"/>
    <property type="match status" value="1"/>
</dbReference>
<dbReference type="EMBL" id="CAUYUJ010020649">
    <property type="protein sequence ID" value="CAK0899702.1"/>
    <property type="molecule type" value="Genomic_DNA"/>
</dbReference>
<dbReference type="PANTHER" id="PTHR12203">
    <property type="entry name" value="KDEL LYS-ASP-GLU-LEU CONTAINING - RELATED"/>
    <property type="match status" value="1"/>
</dbReference>
<feature type="domain" description="Glycosyl transferase CAP10" evidence="4">
    <location>
        <begin position="1705"/>
        <end position="1955"/>
    </location>
</feature>
<feature type="region of interest" description="Disordered" evidence="3">
    <location>
        <begin position="1"/>
        <end position="21"/>
    </location>
</feature>
<evidence type="ECO:0000256" key="2">
    <source>
        <dbReference type="ARBA" id="ARBA00022679"/>
    </source>
</evidence>
<dbReference type="SUPFAM" id="SSF56219">
    <property type="entry name" value="DNase I-like"/>
    <property type="match status" value="1"/>
</dbReference>
<comment type="similarity">
    <text evidence="1">Belongs to the glycosyltransferase 90 family.</text>
</comment>
<sequence length="2006" mass="221522">MQPRERSKSRDPWNKGDKDTVNQLVAKIAPATPEVTRSEAFKHVYVKAPPAEQKEAVNKHRKDIKENIRKIGIIIKAVAAADRPANDADCKDIAVLKCMLTESSGSENQLSEVNIQLEKEQGHLREIQQKEAEVRERRIQIEETIRNIQETTDQLTKSKDEGGTAESADTEMHNAEEGVGRAPGNPHAGLGSEAPASSAAPKAAAASHAAPAVPESSREMGSIKGCLQRLTAAQMQQQNQQEAMMRQIGSFRGHLMDEVRMMMKAAPWTAQGPRMPQQEPGMGSQPTPTTPMQAGQVPGISPTSTAASTPPGYPNIYEQLRAERHAAGMVFRRAPSPADAGIFWGPSTTPADSDAAEYQHQLRMARFHPMYPSQSAQRSPTFPSAPFAPAQPQMEPETPGIAQWDCPTPLCDVLRTPKVPAGGPSKGEPPTIRVPTSACPTDACDRTFAQVQNPAMAEEATHYAIYDSTRHGGLQQPCESRRAKEAEPAVEPVGSPKREISRRITEKKEDPRENRQKGSVHPHKGKGGKVVMVKDRPAADKGWETIEEEDASIPYPQQPPQMSPTQPLAQPEQMEELAGPAFSATATPAPTPTVTGSPGAPQCLQPPPWPVPPQPAVAMSPALMEASPTPVAEMIEPSQMTSQEIKQQVEAIDRAVAGQGCSTSASPSGISAADYQTTEIFAHPVYDPKWNPSAQRSPEVTERTRQFATRMLNKIWREGAVERRSFAIRQARVWHDASPQEWGRPLNRMCEELFVARQRLMAMGDQCHPPDAHNINEEVIVAFARQVAEHIRQDRPPVVPFHDPAPPGMEEAILAGAAATETCTGGVSASSGSSESACCSTCEDANGFAFLGFAGQRLEGSIPGELIGSKKSSTVVEMAGMIWATLHAARFPADVHVTIEVDNKTALKLTVGEYSGFEFQRKAPSGQMEHQDQKCGEKKVKARVSFTVATFSVLTLKDEEEGYCKKKRRKVAEDFLVLSSGLEKGSLGCELHVNLQAVYARVGEVEHWIQPQQVRVLYSDPRALIVAVQAKFFDENAAALHAPRSKHKPEVRKAWWAHARQLMARWKPTILLADANARVGSVEDEGVGGCGLQQKEDDNGGDFRELLDLGGHVALNTVLLHDQGCTWVSHAGARHRLDYVTTSAARRQYAKKVWVDYAFDSQRLKDDHFPVVRRFEYQVVKKVKAHGAPRMGPRKLSDLEAKGAFARELNELPVCAWEVGAEEHSVAVTETMLNAAKRHFGQDPFTPFKPYVSRQVMGLVRLRRWGVKVIRGSRQGNWDIARIFAWSFGPRVADFVRAQCEWSLHASNLEEICSQVVATVLPVACLVDAIRFFLDQTRQVLRDCSMRDRISEVEDLAQETMSSRESGDASNEWQKAKRVIATGGFEEARYKGANLLPIYRDEQGQVLRGPQEWDEELLRHFSEIEGARRVRFQELEDIYDKTTRRSITLTNAVPKFHYAFLRQCLNVFIESLLTDSQTGGRRGRGTALSTHTMLAFLHQAQAEKFTAVLPLVDVVSAFYNMIRQFVVDLLTVSILAEPGDEPPLADTAYGDDANFPVVCRSNSDVLWVVRTVFSVIVTRMAQYGLVISFVAGKSQVMIQVNGKDKAWCKRLLSVELQGQIYIPSLQETVGMVATHKSLGTLLAADGSVGPEVVYRCGTARAITGAMSRLDAQESKDLRQRGLYQEKALIPAVRSATPLIPPQDPEMCDPVEPPSVVEDWIEYFQAQAPQDRPVWTLSLDVANAPVLGDLSVEGTIEHWLKLVREFSVVGLLGGPPCETWSAARFNSLANGRGPRPVRSRELPWGIECLTSKMGEFRTAALKEYPAELCKLLARCMWEGVEARTRVGPRYRYLVNVAAVVSAWRLTELLASGSVLLLQEDSSRELIYEWLTPWEHFVPVSSGLSDLVAKVQWLESHQAEARAIAERGYRHFVARVRRQDTYCYLWQALRAMAAAQEPTRPPKEPDMLRKQGWSEVKPASVAAVAPRHTTLSKLIKAGAGPAHKAQEL</sequence>
<dbReference type="Pfam" id="PF05686">
    <property type="entry name" value="Glyco_transf_90"/>
    <property type="match status" value="1"/>
</dbReference>
<accession>A0ABN9XIT8</accession>
<evidence type="ECO:0000313" key="6">
    <source>
        <dbReference type="Proteomes" id="UP001189429"/>
    </source>
</evidence>
<dbReference type="Gene3D" id="3.60.10.10">
    <property type="entry name" value="Endonuclease/exonuclease/phosphatase"/>
    <property type="match status" value="1"/>
</dbReference>
<proteinExistence type="inferred from homology"/>